<dbReference type="InterPro" id="IPR035093">
    <property type="entry name" value="RelE/ParE_toxin_dom_sf"/>
</dbReference>
<dbReference type="RefSeq" id="WP_377915173.1">
    <property type="nucleotide sequence ID" value="NZ_JBHSKS010000007.1"/>
</dbReference>
<accession>A0ABW0BXK3</accession>
<gene>
    <name evidence="2" type="ORF">ACFPIK_10610</name>
</gene>
<protein>
    <submittedName>
        <fullName evidence="2">Type II toxin-antitoxin system RelE/ParE family toxin</fullName>
    </submittedName>
</protein>
<name>A0ABW0BXK3_9BACT</name>
<evidence type="ECO:0000313" key="2">
    <source>
        <dbReference type="EMBL" id="MFC5192221.1"/>
    </source>
</evidence>
<keyword evidence="1" id="KW-1277">Toxin-antitoxin system</keyword>
<proteinExistence type="predicted"/>
<dbReference type="Pfam" id="PF05016">
    <property type="entry name" value="ParE_toxin"/>
    <property type="match status" value="1"/>
</dbReference>
<evidence type="ECO:0000313" key="3">
    <source>
        <dbReference type="Proteomes" id="UP001596163"/>
    </source>
</evidence>
<dbReference type="Gene3D" id="3.30.2310.20">
    <property type="entry name" value="RelE-like"/>
    <property type="match status" value="1"/>
</dbReference>
<reference evidence="3" key="1">
    <citation type="journal article" date="2019" name="Int. J. Syst. Evol. Microbiol.">
        <title>The Global Catalogue of Microorganisms (GCM) 10K type strain sequencing project: providing services to taxonomists for standard genome sequencing and annotation.</title>
        <authorList>
            <consortium name="The Broad Institute Genomics Platform"/>
            <consortium name="The Broad Institute Genome Sequencing Center for Infectious Disease"/>
            <person name="Wu L."/>
            <person name="Ma J."/>
        </authorList>
    </citation>
    <scope>NUCLEOTIDE SEQUENCE [LARGE SCALE GENOMIC DNA]</scope>
    <source>
        <strain evidence="3">CGMCC 1.7030</strain>
    </source>
</reference>
<sequence length="91" mass="10972">MTEEAKFEIKEAFTFYESRESGLGIYFLENLEERFQTILENPLKYPEKRTPFREALLSKFPYQTIFEVLQERIIVYSVFHTSKNPKNKPKK</sequence>
<comment type="caution">
    <text evidence="2">The sequence shown here is derived from an EMBL/GenBank/DDBJ whole genome shotgun (WGS) entry which is preliminary data.</text>
</comment>
<keyword evidence="3" id="KW-1185">Reference proteome</keyword>
<dbReference type="Proteomes" id="UP001596163">
    <property type="component" value="Unassembled WGS sequence"/>
</dbReference>
<organism evidence="2 3">
    <name type="scientific">Algoriphagus aquatilis</name>
    <dbReference type="NCBI Taxonomy" id="490186"/>
    <lineage>
        <taxon>Bacteria</taxon>
        <taxon>Pseudomonadati</taxon>
        <taxon>Bacteroidota</taxon>
        <taxon>Cytophagia</taxon>
        <taxon>Cytophagales</taxon>
        <taxon>Cyclobacteriaceae</taxon>
        <taxon>Algoriphagus</taxon>
    </lineage>
</organism>
<dbReference type="InterPro" id="IPR007712">
    <property type="entry name" value="RelE/ParE_toxin"/>
</dbReference>
<evidence type="ECO:0000256" key="1">
    <source>
        <dbReference type="ARBA" id="ARBA00022649"/>
    </source>
</evidence>
<dbReference type="EMBL" id="JBHSKS010000007">
    <property type="protein sequence ID" value="MFC5192221.1"/>
    <property type="molecule type" value="Genomic_DNA"/>
</dbReference>